<dbReference type="AlphaFoldDB" id="A0A2V1DY85"/>
<evidence type="ECO:0000256" key="1">
    <source>
        <dbReference type="SAM" id="MobiDB-lite"/>
    </source>
</evidence>
<protein>
    <submittedName>
        <fullName evidence="2">Uncharacterized protein</fullName>
    </submittedName>
</protein>
<dbReference type="Proteomes" id="UP000244855">
    <property type="component" value="Unassembled WGS sequence"/>
</dbReference>
<evidence type="ECO:0000313" key="2">
    <source>
        <dbReference type="EMBL" id="PVI03323.1"/>
    </source>
</evidence>
<sequence length="137" mass="15173">MSIARIIWTKTISLHHLQPPPSKAAASTVKKKSHGSRRLCHLLTTTMFLTHLPVSASTGSDYFYATQPTGTPCSTTTTTLLLRHASISIPSAAFELHFVLERRVKRTCDQTLPQHCRTRGPQADHPVKKRPLTPVVP</sequence>
<keyword evidence="3" id="KW-1185">Reference proteome</keyword>
<feature type="region of interest" description="Disordered" evidence="1">
    <location>
        <begin position="114"/>
        <end position="137"/>
    </location>
</feature>
<gene>
    <name evidence="2" type="ORF">DM02DRAFT_254802</name>
</gene>
<accession>A0A2V1DY85</accession>
<reference evidence="2 3" key="1">
    <citation type="journal article" date="2018" name="Sci. Rep.">
        <title>Comparative genomics provides insights into the lifestyle and reveals functional heterogeneity of dark septate endophytic fungi.</title>
        <authorList>
            <person name="Knapp D.G."/>
            <person name="Nemeth J.B."/>
            <person name="Barry K."/>
            <person name="Hainaut M."/>
            <person name="Henrissat B."/>
            <person name="Johnson J."/>
            <person name="Kuo A."/>
            <person name="Lim J.H.P."/>
            <person name="Lipzen A."/>
            <person name="Nolan M."/>
            <person name="Ohm R.A."/>
            <person name="Tamas L."/>
            <person name="Grigoriev I.V."/>
            <person name="Spatafora J.W."/>
            <person name="Nagy L.G."/>
            <person name="Kovacs G.M."/>
        </authorList>
    </citation>
    <scope>NUCLEOTIDE SEQUENCE [LARGE SCALE GENOMIC DNA]</scope>
    <source>
        <strain evidence="2 3">DSE2036</strain>
    </source>
</reference>
<dbReference type="EMBL" id="KZ805332">
    <property type="protein sequence ID" value="PVI03323.1"/>
    <property type="molecule type" value="Genomic_DNA"/>
</dbReference>
<evidence type="ECO:0000313" key="3">
    <source>
        <dbReference type="Proteomes" id="UP000244855"/>
    </source>
</evidence>
<proteinExistence type="predicted"/>
<name>A0A2V1DY85_9PLEO</name>
<organism evidence="2 3">
    <name type="scientific">Periconia macrospinosa</name>
    <dbReference type="NCBI Taxonomy" id="97972"/>
    <lineage>
        <taxon>Eukaryota</taxon>
        <taxon>Fungi</taxon>
        <taxon>Dikarya</taxon>
        <taxon>Ascomycota</taxon>
        <taxon>Pezizomycotina</taxon>
        <taxon>Dothideomycetes</taxon>
        <taxon>Pleosporomycetidae</taxon>
        <taxon>Pleosporales</taxon>
        <taxon>Massarineae</taxon>
        <taxon>Periconiaceae</taxon>
        <taxon>Periconia</taxon>
    </lineage>
</organism>